<accession>A0A0F0L169</accession>
<dbReference type="GO" id="GO:0006950">
    <property type="term" value="P:response to stress"/>
    <property type="evidence" value="ECO:0007669"/>
    <property type="project" value="TreeGrafter"/>
</dbReference>
<dbReference type="InterPro" id="IPR039422">
    <property type="entry name" value="MarR/SlyA-like"/>
</dbReference>
<dbReference type="GO" id="GO:0003700">
    <property type="term" value="F:DNA-binding transcription factor activity"/>
    <property type="evidence" value="ECO:0007669"/>
    <property type="project" value="InterPro"/>
</dbReference>
<dbReference type="AlphaFoldDB" id="A0A0F0L169"/>
<dbReference type="Gene3D" id="1.10.10.10">
    <property type="entry name" value="Winged helix-like DNA-binding domain superfamily/Winged helix DNA-binding domain"/>
    <property type="match status" value="1"/>
</dbReference>
<protein>
    <submittedName>
        <fullName evidence="2">MarR family protein</fullName>
    </submittedName>
</protein>
<dbReference type="SUPFAM" id="SSF46785">
    <property type="entry name" value="Winged helix' DNA-binding domain"/>
    <property type="match status" value="1"/>
</dbReference>
<evidence type="ECO:0000313" key="3">
    <source>
        <dbReference type="Proteomes" id="UP000033725"/>
    </source>
</evidence>
<gene>
    <name evidence="2" type="ORF">RN51_00345</name>
</gene>
<reference evidence="2 3" key="1">
    <citation type="submission" date="2015-02" db="EMBL/GenBank/DDBJ databases">
        <title>Draft genome sequences of ten Microbacterium spp. with emphasis on heavy metal contaminated environments.</title>
        <authorList>
            <person name="Corretto E."/>
        </authorList>
    </citation>
    <scope>NUCLEOTIDE SEQUENCE [LARGE SCALE GENOMIC DNA]</scope>
    <source>
        <strain evidence="2 3">BEL163</strain>
    </source>
</reference>
<sequence length="147" mass="16177">MGNSLGVMASRLDRDVDELLRVEARLARRLMAGRQPNETDRSALRFISAAPIDAPVTPSDLAAHLAVSTAAITSVIRRLSDRGQIVVTAHPDDRRSKVIRPSLRDINSPADEISRRVARVEEGFTPDEIAAISRFLRRLASEIDAIE</sequence>
<dbReference type="OrthoDB" id="162531at2"/>
<dbReference type="PANTHER" id="PTHR33164">
    <property type="entry name" value="TRANSCRIPTIONAL REGULATOR, MARR FAMILY"/>
    <property type="match status" value="1"/>
</dbReference>
<feature type="domain" description="HTH marR-type" evidence="1">
    <location>
        <begin position="1"/>
        <end position="141"/>
    </location>
</feature>
<dbReference type="InterPro" id="IPR036390">
    <property type="entry name" value="WH_DNA-bd_sf"/>
</dbReference>
<dbReference type="SMART" id="SM00347">
    <property type="entry name" value="HTH_MARR"/>
    <property type="match status" value="1"/>
</dbReference>
<organism evidence="2 3">
    <name type="scientific">Microbacterium oxydans</name>
    <dbReference type="NCBI Taxonomy" id="82380"/>
    <lineage>
        <taxon>Bacteria</taxon>
        <taxon>Bacillati</taxon>
        <taxon>Actinomycetota</taxon>
        <taxon>Actinomycetes</taxon>
        <taxon>Micrococcales</taxon>
        <taxon>Microbacteriaceae</taxon>
        <taxon>Microbacterium</taxon>
    </lineage>
</organism>
<dbReference type="EMBL" id="JYIV01000013">
    <property type="protein sequence ID" value="KJL26125.1"/>
    <property type="molecule type" value="Genomic_DNA"/>
</dbReference>
<comment type="caution">
    <text evidence="2">The sequence shown here is derived from an EMBL/GenBank/DDBJ whole genome shotgun (WGS) entry which is preliminary data.</text>
</comment>
<dbReference type="PROSITE" id="PS50995">
    <property type="entry name" value="HTH_MARR_2"/>
    <property type="match status" value="1"/>
</dbReference>
<dbReference type="InterPro" id="IPR000835">
    <property type="entry name" value="HTH_MarR-typ"/>
</dbReference>
<dbReference type="PANTHER" id="PTHR33164:SF43">
    <property type="entry name" value="HTH-TYPE TRANSCRIPTIONAL REPRESSOR YETL"/>
    <property type="match status" value="1"/>
</dbReference>
<evidence type="ECO:0000313" key="2">
    <source>
        <dbReference type="EMBL" id="KJL26125.1"/>
    </source>
</evidence>
<name>A0A0F0L169_9MICO</name>
<dbReference type="InterPro" id="IPR036388">
    <property type="entry name" value="WH-like_DNA-bd_sf"/>
</dbReference>
<proteinExistence type="predicted"/>
<dbReference type="Proteomes" id="UP000033725">
    <property type="component" value="Unassembled WGS sequence"/>
</dbReference>
<dbReference type="PATRIC" id="fig|82380.10.peg.345"/>
<dbReference type="Pfam" id="PF01047">
    <property type="entry name" value="MarR"/>
    <property type="match status" value="1"/>
</dbReference>
<evidence type="ECO:0000259" key="1">
    <source>
        <dbReference type="PROSITE" id="PS50995"/>
    </source>
</evidence>